<dbReference type="Pfam" id="PF19037">
    <property type="entry name" value="Fuz_longin_2"/>
    <property type="match status" value="1"/>
</dbReference>
<evidence type="ECO:0000313" key="3">
    <source>
        <dbReference type="Ensembl" id="ENSDCDP00010011767.1"/>
    </source>
</evidence>
<proteinExistence type="predicted"/>
<dbReference type="PANTHER" id="PTHR13559">
    <property type="entry name" value="INTRACELLULAR TRAFFIC PROTEIN-RELATED"/>
    <property type="match status" value="1"/>
</dbReference>
<feature type="domain" description="FUZ/MON1/HPS1 second Longin" evidence="2">
    <location>
        <begin position="130"/>
        <end position="220"/>
    </location>
</feature>
<dbReference type="GO" id="GO:1905515">
    <property type="term" value="P:non-motile cilium assembly"/>
    <property type="evidence" value="ECO:0007669"/>
    <property type="project" value="TreeGrafter"/>
</dbReference>
<dbReference type="AlphaFoldDB" id="A0AAY4ASG2"/>
<evidence type="ECO:0008006" key="5">
    <source>
        <dbReference type="Google" id="ProtNLM"/>
    </source>
</evidence>
<keyword evidence="4" id="KW-1185">Reference proteome</keyword>
<dbReference type="PANTHER" id="PTHR13559:SF1">
    <property type="entry name" value="PROTEIN FUZZY HOMOLOG"/>
    <property type="match status" value="1"/>
</dbReference>
<sequence>MFAAGQRGVALSACDTERGHRVAWAVFGDSVALIAVGDDARPPLRRLLEDAWGCMVLVLGRDELRDVRNVERLKRALRSVYPLLDGLLDRAGDRGLLGRLTRCADCLLPPEPAPLQDALRAFAQAAASDFGCLLVGGRVAAATDGWWRLPPDDALLLGLLLRGPWATASSDRPVFLPRSSPAVAFRLLRVTLLPGADACVLCGPEPRLHRAVTELAGRVWAPQVEALRGCLEQRGCGLPASAGVHRDVLALLLIRRGGGRSLSHCAPPPAAPARPTPSPARRWELLGRFYAFAAAHYLGPAGGEAEPQEEPQEAFRRGHAHQPLQCYLVTEEECKC</sequence>
<reference evidence="3 4" key="1">
    <citation type="submission" date="2020-06" db="EMBL/GenBank/DDBJ databases">
        <authorList>
            <consortium name="Wellcome Sanger Institute Data Sharing"/>
        </authorList>
    </citation>
    <scope>NUCLEOTIDE SEQUENCE [LARGE SCALE GENOMIC DNA]</scope>
</reference>
<evidence type="ECO:0000313" key="4">
    <source>
        <dbReference type="Proteomes" id="UP000694580"/>
    </source>
</evidence>
<gene>
    <name evidence="3" type="primary">FUZ</name>
</gene>
<organism evidence="3 4">
    <name type="scientific">Denticeps clupeoides</name>
    <name type="common">denticle herring</name>
    <dbReference type="NCBI Taxonomy" id="299321"/>
    <lineage>
        <taxon>Eukaryota</taxon>
        <taxon>Metazoa</taxon>
        <taxon>Chordata</taxon>
        <taxon>Craniata</taxon>
        <taxon>Vertebrata</taxon>
        <taxon>Euteleostomi</taxon>
        <taxon>Actinopterygii</taxon>
        <taxon>Neopterygii</taxon>
        <taxon>Teleostei</taxon>
        <taxon>Clupei</taxon>
        <taxon>Clupeiformes</taxon>
        <taxon>Denticipitoidei</taxon>
        <taxon>Denticipitidae</taxon>
        <taxon>Denticeps</taxon>
    </lineage>
</organism>
<evidence type="ECO:0000259" key="1">
    <source>
        <dbReference type="Pfam" id="PF19036"/>
    </source>
</evidence>
<dbReference type="Ensembl" id="ENSDCDT00010012334.1">
    <property type="protein sequence ID" value="ENSDCDP00010011767.1"/>
    <property type="gene ID" value="ENSDCDG00010005242.1"/>
</dbReference>
<dbReference type="Pfam" id="PF19036">
    <property type="entry name" value="Fuz_longin_1"/>
    <property type="match status" value="1"/>
</dbReference>
<protein>
    <recommendedName>
        <fullName evidence="5">Fuzzy planar cell polarity protein</fullName>
    </recommendedName>
</protein>
<reference evidence="3" key="3">
    <citation type="submission" date="2025-09" db="UniProtKB">
        <authorList>
            <consortium name="Ensembl"/>
        </authorList>
    </citation>
    <scope>IDENTIFICATION</scope>
</reference>
<dbReference type="GO" id="GO:0016192">
    <property type="term" value="P:vesicle-mediated transport"/>
    <property type="evidence" value="ECO:0007669"/>
    <property type="project" value="InterPro"/>
</dbReference>
<name>A0AAY4ASG2_9TELE</name>
<dbReference type="InterPro" id="IPR043972">
    <property type="entry name" value="FUZ/MON1/HPS1_longin_1"/>
</dbReference>
<feature type="domain" description="FUZ/MON1/HPS1 first Longin" evidence="1">
    <location>
        <begin position="2"/>
        <end position="87"/>
    </location>
</feature>
<dbReference type="InterPro" id="IPR043971">
    <property type="entry name" value="FUZ/MON1/HPS1_longin_2"/>
</dbReference>
<dbReference type="GeneTree" id="ENSGT00390000010727"/>
<dbReference type="InterPro" id="IPR026069">
    <property type="entry name" value="Fuzzy"/>
</dbReference>
<reference evidence="3" key="2">
    <citation type="submission" date="2025-08" db="UniProtKB">
        <authorList>
            <consortium name="Ensembl"/>
        </authorList>
    </citation>
    <scope>IDENTIFICATION</scope>
</reference>
<evidence type="ECO:0000259" key="2">
    <source>
        <dbReference type="Pfam" id="PF19037"/>
    </source>
</evidence>
<dbReference type="Proteomes" id="UP000694580">
    <property type="component" value="Chromosome 4"/>
</dbReference>
<accession>A0AAY4ASG2</accession>